<dbReference type="RefSeq" id="WP_126577830.1">
    <property type="nucleotide sequence ID" value="NZ_BIFR01000001.1"/>
</dbReference>
<feature type="transmembrane region" description="Helical" evidence="1">
    <location>
        <begin position="57"/>
        <end position="77"/>
    </location>
</feature>
<keyword evidence="1" id="KW-0812">Transmembrane</keyword>
<name>A0A401ZTM0_9CHLR</name>
<evidence type="ECO:0000313" key="3">
    <source>
        <dbReference type="Proteomes" id="UP000287352"/>
    </source>
</evidence>
<feature type="transmembrane region" description="Helical" evidence="1">
    <location>
        <begin position="89"/>
        <end position="108"/>
    </location>
</feature>
<dbReference type="SUPFAM" id="SSF103473">
    <property type="entry name" value="MFS general substrate transporter"/>
    <property type="match status" value="1"/>
</dbReference>
<keyword evidence="3" id="KW-1185">Reference proteome</keyword>
<evidence type="ECO:0000256" key="1">
    <source>
        <dbReference type="SAM" id="Phobius"/>
    </source>
</evidence>
<proteinExistence type="predicted"/>
<sequence>MSTTTSPIAQQEQTLTPDQQPSARWFLILTVFVAGAVSLAIEMAASRLLAPFFGTSLFVWSNIIGLILLYLTVGYYAGGRFSDRFPRPALFYGITIVASLFTSLIPLISDPVLNWSLRTVGTSQPLGIFYGSLVAVILLFAIPNILLGCISPFAIRLRVQQVGSAGRTAGLLYAISTAGSLAGTFLPVLYTMPTFGTTLTFHIFAAALLLISLLGLLVTRTTKQ</sequence>
<feature type="transmembrane region" description="Helical" evidence="1">
    <location>
        <begin position="128"/>
        <end position="150"/>
    </location>
</feature>
<evidence type="ECO:0000313" key="2">
    <source>
        <dbReference type="EMBL" id="GCE10213.1"/>
    </source>
</evidence>
<accession>A0A401ZTM0</accession>
<dbReference type="OrthoDB" id="9761985at2"/>
<evidence type="ECO:0008006" key="4">
    <source>
        <dbReference type="Google" id="ProtNLM"/>
    </source>
</evidence>
<protein>
    <recommendedName>
        <fullName evidence="4">Major facilitator superfamily (MFS) profile domain-containing protein</fullName>
    </recommendedName>
</protein>
<feature type="transmembrane region" description="Helical" evidence="1">
    <location>
        <begin position="199"/>
        <end position="218"/>
    </location>
</feature>
<dbReference type="Proteomes" id="UP000287352">
    <property type="component" value="Unassembled WGS sequence"/>
</dbReference>
<dbReference type="AlphaFoldDB" id="A0A401ZTM0"/>
<comment type="caution">
    <text evidence="2">The sequence shown here is derived from an EMBL/GenBank/DDBJ whole genome shotgun (WGS) entry which is preliminary data.</text>
</comment>
<dbReference type="NCBIfam" id="NF037959">
    <property type="entry name" value="MFS_SpdSyn"/>
    <property type="match status" value="1"/>
</dbReference>
<keyword evidence="1" id="KW-1133">Transmembrane helix</keyword>
<dbReference type="EMBL" id="BIFR01000001">
    <property type="protein sequence ID" value="GCE10213.1"/>
    <property type="molecule type" value="Genomic_DNA"/>
</dbReference>
<feature type="transmembrane region" description="Helical" evidence="1">
    <location>
        <begin position="25"/>
        <end position="45"/>
    </location>
</feature>
<dbReference type="InterPro" id="IPR036259">
    <property type="entry name" value="MFS_trans_sf"/>
</dbReference>
<gene>
    <name evidence="2" type="ORF">KTT_00720</name>
</gene>
<organism evidence="2 3">
    <name type="scientific">Tengunoibacter tsumagoiensis</name>
    <dbReference type="NCBI Taxonomy" id="2014871"/>
    <lineage>
        <taxon>Bacteria</taxon>
        <taxon>Bacillati</taxon>
        <taxon>Chloroflexota</taxon>
        <taxon>Ktedonobacteria</taxon>
        <taxon>Ktedonobacterales</taxon>
        <taxon>Dictyobacteraceae</taxon>
        <taxon>Tengunoibacter</taxon>
    </lineage>
</organism>
<dbReference type="Gene3D" id="1.20.1250.20">
    <property type="entry name" value="MFS general substrate transporter like domains"/>
    <property type="match status" value="1"/>
</dbReference>
<reference evidence="3" key="1">
    <citation type="submission" date="2018-12" db="EMBL/GenBank/DDBJ databases">
        <title>Tengunoibacter tsumagoiensis gen. nov., sp. nov., Dictyobacter kobayashii sp. nov., D. alpinus sp. nov., and D. joshuensis sp. nov. and description of Dictyobacteraceae fam. nov. within the order Ktedonobacterales isolated from Tengu-no-mugimeshi.</title>
        <authorList>
            <person name="Wang C.M."/>
            <person name="Zheng Y."/>
            <person name="Sakai Y."/>
            <person name="Toyoda A."/>
            <person name="Minakuchi Y."/>
            <person name="Abe K."/>
            <person name="Yokota A."/>
            <person name="Yabe S."/>
        </authorList>
    </citation>
    <scope>NUCLEOTIDE SEQUENCE [LARGE SCALE GENOMIC DNA]</scope>
    <source>
        <strain evidence="3">Uno3</strain>
    </source>
</reference>
<feature type="transmembrane region" description="Helical" evidence="1">
    <location>
        <begin position="171"/>
        <end position="193"/>
    </location>
</feature>
<keyword evidence="1" id="KW-0472">Membrane</keyword>